<reference evidence="3" key="1">
    <citation type="submission" date="2017-09" db="EMBL/GenBank/DDBJ databases">
        <title>Depth-based differentiation of microbial function through sediment-hosted aquifers and enrichment of novel symbionts in the deep terrestrial subsurface.</title>
        <authorList>
            <person name="Probst A.J."/>
            <person name="Ladd B."/>
            <person name="Jarett J.K."/>
            <person name="Geller-Mcgrath D.E."/>
            <person name="Sieber C.M.K."/>
            <person name="Emerson J.B."/>
            <person name="Anantharaman K."/>
            <person name="Thomas B.C."/>
            <person name="Malmstrom R."/>
            <person name="Stieglmeier M."/>
            <person name="Klingl A."/>
            <person name="Woyke T."/>
            <person name="Ryan C.M."/>
            <person name="Banfield J.F."/>
        </authorList>
    </citation>
    <scope>NUCLEOTIDE SEQUENCE [LARGE SCALE GENOMIC DNA]</scope>
</reference>
<proteinExistence type="predicted"/>
<evidence type="ECO:0000313" key="3">
    <source>
        <dbReference type="Proteomes" id="UP000229315"/>
    </source>
</evidence>
<gene>
    <name evidence="2" type="ORF">COU15_02520</name>
</gene>
<sequence>MPRRVSKPSLKERRRRARNVTVFLSCVLALSLILFIAVLARIPETRVVSVTSSAVTYASNTAIEGVVRDMLEGSHLFIIPRSHAFFIPTASIKDEIKKTFPSIQSISIKRNGLREVEVVLNEETPSYLWCASSEDSPSCFFMNSDGYVFARAHTESTPFIRFTGNIEGDPIGQRYLSEDFQSLIKGVSGIEKIVGKTVTSVDMDEHNDIAVHFIDGSYIQFVRASSYDALLENISSVFSSKKVEREQALEYADFRFGNKIYVKFREE</sequence>
<organism evidence="2 3">
    <name type="scientific">Candidatus Kaiserbacteria bacterium CG10_big_fil_rev_8_21_14_0_10_45_20</name>
    <dbReference type="NCBI Taxonomy" id="1974607"/>
    <lineage>
        <taxon>Bacteria</taxon>
        <taxon>Candidatus Kaiseribacteriota</taxon>
    </lineage>
</organism>
<name>A0A2H0UH24_9BACT</name>
<keyword evidence="1" id="KW-1133">Transmembrane helix</keyword>
<keyword evidence="1" id="KW-0812">Transmembrane</keyword>
<protein>
    <recommendedName>
        <fullName evidence="4">POTRA domain-containing protein</fullName>
    </recommendedName>
</protein>
<keyword evidence="1" id="KW-0472">Membrane</keyword>
<dbReference type="AlphaFoldDB" id="A0A2H0UH24"/>
<feature type="transmembrane region" description="Helical" evidence="1">
    <location>
        <begin position="20"/>
        <end position="40"/>
    </location>
</feature>
<evidence type="ECO:0000313" key="2">
    <source>
        <dbReference type="EMBL" id="PIR85105.1"/>
    </source>
</evidence>
<evidence type="ECO:0008006" key="4">
    <source>
        <dbReference type="Google" id="ProtNLM"/>
    </source>
</evidence>
<accession>A0A2H0UH24</accession>
<dbReference type="Proteomes" id="UP000229315">
    <property type="component" value="Unassembled WGS sequence"/>
</dbReference>
<dbReference type="EMBL" id="PFBH01000015">
    <property type="protein sequence ID" value="PIR85105.1"/>
    <property type="molecule type" value="Genomic_DNA"/>
</dbReference>
<evidence type="ECO:0000256" key="1">
    <source>
        <dbReference type="SAM" id="Phobius"/>
    </source>
</evidence>
<comment type="caution">
    <text evidence="2">The sequence shown here is derived from an EMBL/GenBank/DDBJ whole genome shotgun (WGS) entry which is preliminary data.</text>
</comment>